<comment type="caution">
    <text evidence="2">The sequence shown here is derived from an EMBL/GenBank/DDBJ whole genome shotgun (WGS) entry which is preliminary data.</text>
</comment>
<dbReference type="GO" id="GO:0035673">
    <property type="term" value="F:oligopeptide transmembrane transporter activity"/>
    <property type="evidence" value="ECO:0007669"/>
    <property type="project" value="InterPro"/>
</dbReference>
<name>A0AAV6K4H1_9ERIC</name>
<protein>
    <submittedName>
        <fullName evidence="2">Uncharacterized protein</fullName>
    </submittedName>
</protein>
<accession>A0AAV6K4H1</accession>
<keyword evidence="1" id="KW-0472">Membrane</keyword>
<keyword evidence="3" id="KW-1185">Reference proteome</keyword>
<dbReference type="Proteomes" id="UP000823749">
    <property type="component" value="Chromosome 5"/>
</dbReference>
<evidence type="ECO:0000256" key="1">
    <source>
        <dbReference type="SAM" id="Phobius"/>
    </source>
</evidence>
<dbReference type="GO" id="GO:0016020">
    <property type="term" value="C:membrane"/>
    <property type="evidence" value="ECO:0007669"/>
    <property type="project" value="UniProtKB-SubCell"/>
</dbReference>
<reference evidence="2" key="1">
    <citation type="submission" date="2020-08" db="EMBL/GenBank/DDBJ databases">
        <title>Plant Genome Project.</title>
        <authorList>
            <person name="Zhang R.-G."/>
        </authorList>
    </citation>
    <scope>NUCLEOTIDE SEQUENCE</scope>
    <source>
        <strain evidence="2">WSP0</strain>
        <tissue evidence="2">Leaf</tissue>
    </source>
</reference>
<dbReference type="EMBL" id="JACTNZ010000005">
    <property type="protein sequence ID" value="KAG5547286.1"/>
    <property type="molecule type" value="Genomic_DNA"/>
</dbReference>
<sequence>MYWTNAYDTQDFPLFTTELFDASGNKYSITQVLNNVQLTFNVTAYKEYSIAHLSAYRIGSIPLLFAAISTSLVHMMIHYRRY</sequence>
<dbReference type="GO" id="GO:0015031">
    <property type="term" value="P:protein transport"/>
    <property type="evidence" value="ECO:0007669"/>
    <property type="project" value="UniProtKB-KW"/>
</dbReference>
<dbReference type="PANTHER" id="PTHR22601">
    <property type="entry name" value="ISP4 LIKE PROTEIN"/>
    <property type="match status" value="1"/>
</dbReference>
<dbReference type="AlphaFoldDB" id="A0AAV6K4H1"/>
<dbReference type="InterPro" id="IPR004648">
    <property type="entry name" value="Oligpept_transpt"/>
</dbReference>
<evidence type="ECO:0000313" key="2">
    <source>
        <dbReference type="EMBL" id="KAG5547286.1"/>
    </source>
</evidence>
<evidence type="ECO:0000313" key="3">
    <source>
        <dbReference type="Proteomes" id="UP000823749"/>
    </source>
</evidence>
<proteinExistence type="predicted"/>
<gene>
    <name evidence="2" type="ORF">RHGRI_013082</name>
</gene>
<keyword evidence="1" id="KW-1133">Transmembrane helix</keyword>
<keyword evidence="1" id="KW-0812">Transmembrane</keyword>
<organism evidence="2 3">
    <name type="scientific">Rhododendron griersonianum</name>
    <dbReference type="NCBI Taxonomy" id="479676"/>
    <lineage>
        <taxon>Eukaryota</taxon>
        <taxon>Viridiplantae</taxon>
        <taxon>Streptophyta</taxon>
        <taxon>Embryophyta</taxon>
        <taxon>Tracheophyta</taxon>
        <taxon>Spermatophyta</taxon>
        <taxon>Magnoliopsida</taxon>
        <taxon>eudicotyledons</taxon>
        <taxon>Gunneridae</taxon>
        <taxon>Pentapetalae</taxon>
        <taxon>asterids</taxon>
        <taxon>Ericales</taxon>
        <taxon>Ericaceae</taxon>
        <taxon>Ericoideae</taxon>
        <taxon>Rhodoreae</taxon>
        <taxon>Rhododendron</taxon>
    </lineage>
</organism>
<feature type="transmembrane region" description="Helical" evidence="1">
    <location>
        <begin position="55"/>
        <end position="77"/>
    </location>
</feature>